<accession>A0A6A6UVA2</accession>
<sequence>MGLTTTTESLIDRVCTVYFLRNSSRKRTPTVTMYGPKLEPAEVSSTTIIENSGTSRITLEDNISSKILCKNRATPWFSNSEDPAIRSLFLETENITHTGSILFRTVDILGEQGSDKQLVLPQQAQPIWKTRSDAVNGLTFEPLNDEVHEPRMTVIF</sequence>
<dbReference type="Proteomes" id="UP000799302">
    <property type="component" value="Unassembled WGS sequence"/>
</dbReference>
<protein>
    <submittedName>
        <fullName evidence="1">Uncharacterized protein</fullName>
    </submittedName>
</protein>
<keyword evidence="2" id="KW-1185">Reference proteome</keyword>
<evidence type="ECO:0000313" key="1">
    <source>
        <dbReference type="EMBL" id="KAF2674894.1"/>
    </source>
</evidence>
<name>A0A6A6UVA2_9PEZI</name>
<dbReference type="EMBL" id="MU004230">
    <property type="protein sequence ID" value="KAF2674894.1"/>
    <property type="molecule type" value="Genomic_DNA"/>
</dbReference>
<organism evidence="1 2">
    <name type="scientific">Microthyrium microscopicum</name>
    <dbReference type="NCBI Taxonomy" id="703497"/>
    <lineage>
        <taxon>Eukaryota</taxon>
        <taxon>Fungi</taxon>
        <taxon>Dikarya</taxon>
        <taxon>Ascomycota</taxon>
        <taxon>Pezizomycotina</taxon>
        <taxon>Dothideomycetes</taxon>
        <taxon>Dothideomycetes incertae sedis</taxon>
        <taxon>Microthyriales</taxon>
        <taxon>Microthyriaceae</taxon>
        <taxon>Microthyrium</taxon>
    </lineage>
</organism>
<evidence type="ECO:0000313" key="2">
    <source>
        <dbReference type="Proteomes" id="UP000799302"/>
    </source>
</evidence>
<gene>
    <name evidence="1" type="ORF">BT63DRAFT_449884</name>
</gene>
<proteinExistence type="predicted"/>
<dbReference type="AlphaFoldDB" id="A0A6A6UVA2"/>
<reference evidence="1" key="1">
    <citation type="journal article" date="2020" name="Stud. Mycol.">
        <title>101 Dothideomycetes genomes: a test case for predicting lifestyles and emergence of pathogens.</title>
        <authorList>
            <person name="Haridas S."/>
            <person name="Albert R."/>
            <person name="Binder M."/>
            <person name="Bloem J."/>
            <person name="Labutti K."/>
            <person name="Salamov A."/>
            <person name="Andreopoulos B."/>
            <person name="Baker S."/>
            <person name="Barry K."/>
            <person name="Bills G."/>
            <person name="Bluhm B."/>
            <person name="Cannon C."/>
            <person name="Castanera R."/>
            <person name="Culley D."/>
            <person name="Daum C."/>
            <person name="Ezra D."/>
            <person name="Gonzalez J."/>
            <person name="Henrissat B."/>
            <person name="Kuo A."/>
            <person name="Liang C."/>
            <person name="Lipzen A."/>
            <person name="Lutzoni F."/>
            <person name="Magnuson J."/>
            <person name="Mondo S."/>
            <person name="Nolan M."/>
            <person name="Ohm R."/>
            <person name="Pangilinan J."/>
            <person name="Park H.-J."/>
            <person name="Ramirez L."/>
            <person name="Alfaro M."/>
            <person name="Sun H."/>
            <person name="Tritt A."/>
            <person name="Yoshinaga Y."/>
            <person name="Zwiers L.-H."/>
            <person name="Turgeon B."/>
            <person name="Goodwin S."/>
            <person name="Spatafora J."/>
            <person name="Crous P."/>
            <person name="Grigoriev I."/>
        </authorList>
    </citation>
    <scope>NUCLEOTIDE SEQUENCE</scope>
    <source>
        <strain evidence="1">CBS 115976</strain>
    </source>
</reference>